<name>A0A3N4KYU7_9PEZI</name>
<evidence type="ECO:0000313" key="4">
    <source>
        <dbReference type="Proteomes" id="UP000277580"/>
    </source>
</evidence>
<dbReference type="Proteomes" id="UP000277580">
    <property type="component" value="Unassembled WGS sequence"/>
</dbReference>
<keyword evidence="2" id="KW-1133">Transmembrane helix</keyword>
<keyword evidence="4" id="KW-1185">Reference proteome</keyword>
<feature type="region of interest" description="Disordered" evidence="1">
    <location>
        <begin position="141"/>
        <end position="162"/>
    </location>
</feature>
<feature type="compositionally biased region" description="Polar residues" evidence="1">
    <location>
        <begin position="146"/>
        <end position="157"/>
    </location>
</feature>
<evidence type="ECO:0000313" key="3">
    <source>
        <dbReference type="EMBL" id="RPB14589.1"/>
    </source>
</evidence>
<reference evidence="3 4" key="1">
    <citation type="journal article" date="2018" name="Nat. Ecol. Evol.">
        <title>Pezizomycetes genomes reveal the molecular basis of ectomycorrhizal truffle lifestyle.</title>
        <authorList>
            <person name="Murat C."/>
            <person name="Payen T."/>
            <person name="Noel B."/>
            <person name="Kuo A."/>
            <person name="Morin E."/>
            <person name="Chen J."/>
            <person name="Kohler A."/>
            <person name="Krizsan K."/>
            <person name="Balestrini R."/>
            <person name="Da Silva C."/>
            <person name="Montanini B."/>
            <person name="Hainaut M."/>
            <person name="Levati E."/>
            <person name="Barry K.W."/>
            <person name="Belfiori B."/>
            <person name="Cichocki N."/>
            <person name="Clum A."/>
            <person name="Dockter R.B."/>
            <person name="Fauchery L."/>
            <person name="Guy J."/>
            <person name="Iotti M."/>
            <person name="Le Tacon F."/>
            <person name="Lindquist E.A."/>
            <person name="Lipzen A."/>
            <person name="Malagnac F."/>
            <person name="Mello A."/>
            <person name="Molinier V."/>
            <person name="Miyauchi S."/>
            <person name="Poulain J."/>
            <person name="Riccioni C."/>
            <person name="Rubini A."/>
            <person name="Sitrit Y."/>
            <person name="Splivallo R."/>
            <person name="Traeger S."/>
            <person name="Wang M."/>
            <person name="Zifcakova L."/>
            <person name="Wipf D."/>
            <person name="Zambonelli A."/>
            <person name="Paolocci F."/>
            <person name="Nowrousian M."/>
            <person name="Ottonello S."/>
            <person name="Baldrian P."/>
            <person name="Spatafora J.W."/>
            <person name="Henrissat B."/>
            <person name="Nagy L.G."/>
            <person name="Aury J.M."/>
            <person name="Wincker P."/>
            <person name="Grigoriev I.V."/>
            <person name="Bonfante P."/>
            <person name="Martin F.M."/>
        </authorList>
    </citation>
    <scope>NUCLEOTIDE SEQUENCE [LARGE SCALE GENOMIC DNA]</scope>
    <source>
        <strain evidence="3 4">CCBAS932</strain>
    </source>
</reference>
<feature type="transmembrane region" description="Helical" evidence="2">
    <location>
        <begin position="93"/>
        <end position="112"/>
    </location>
</feature>
<accession>A0A3N4KYU7</accession>
<evidence type="ECO:0000256" key="1">
    <source>
        <dbReference type="SAM" id="MobiDB-lite"/>
    </source>
</evidence>
<dbReference type="InParanoid" id="A0A3N4KYU7"/>
<evidence type="ECO:0000256" key="2">
    <source>
        <dbReference type="SAM" id="Phobius"/>
    </source>
</evidence>
<protein>
    <submittedName>
        <fullName evidence="3">Uncharacterized protein</fullName>
    </submittedName>
</protein>
<dbReference type="EMBL" id="ML119117">
    <property type="protein sequence ID" value="RPB14589.1"/>
    <property type="molecule type" value="Genomic_DNA"/>
</dbReference>
<feature type="transmembrane region" description="Helical" evidence="2">
    <location>
        <begin position="61"/>
        <end position="81"/>
    </location>
</feature>
<proteinExistence type="predicted"/>
<keyword evidence="2" id="KW-0812">Transmembrane</keyword>
<keyword evidence="2" id="KW-0472">Membrane</keyword>
<dbReference type="AlphaFoldDB" id="A0A3N4KYU7"/>
<feature type="transmembrane region" description="Helical" evidence="2">
    <location>
        <begin position="12"/>
        <end position="30"/>
    </location>
</feature>
<sequence>MRGKRRGGDLFQPCYYFLIIIAFTGVWRVVRDTLFLRKGLYKVYIYCCTDGNGAGSFCGSFFFLLSLFFCQSFMLGGYLHWYSTATATATTTTGLHSFPLFSAVYFIFYHHLRIAGTGVAKYKLLLSWLKVNKIGKSKTSLTSLSMTNPSRSPSTSGYVRVERHKGSWDILRTRRPDRQPGS</sequence>
<gene>
    <name evidence="3" type="ORF">P167DRAFT_57597</name>
</gene>
<organism evidence="3 4">
    <name type="scientific">Morchella conica CCBAS932</name>
    <dbReference type="NCBI Taxonomy" id="1392247"/>
    <lineage>
        <taxon>Eukaryota</taxon>
        <taxon>Fungi</taxon>
        <taxon>Dikarya</taxon>
        <taxon>Ascomycota</taxon>
        <taxon>Pezizomycotina</taxon>
        <taxon>Pezizomycetes</taxon>
        <taxon>Pezizales</taxon>
        <taxon>Morchellaceae</taxon>
        <taxon>Morchella</taxon>
    </lineage>
</organism>